<name>A0A8S5MFY1_9CAUD</name>
<reference evidence="1" key="1">
    <citation type="journal article" date="2021" name="Proc. Natl. Acad. Sci. U.S.A.">
        <title>A Catalog of Tens of Thousands of Viruses from Human Metagenomes Reveals Hidden Associations with Chronic Diseases.</title>
        <authorList>
            <person name="Tisza M.J."/>
            <person name="Buck C.B."/>
        </authorList>
    </citation>
    <scope>NUCLEOTIDE SEQUENCE</scope>
    <source>
        <strain evidence="1">Ct9P15</strain>
    </source>
</reference>
<evidence type="ECO:0000313" key="1">
    <source>
        <dbReference type="EMBL" id="DAD80983.1"/>
    </source>
</evidence>
<sequence length="185" mass="21114">MAKNSKPRKKYRPKPVRFNCWKRSDIEHLQAVFQDFELITELKFPTGEATMDDMTCVRDVLNLCTMGLVTRDWLDKDEVKDCTPIVNAAGDAIKRCADRACDRNPDAPRFVFAGDELKAVRAGVAIAGPFIRDSLDESPTRLILEFYAMRHLTRGKGGSYAYTDEQLKRAIEQENDNIDWSNRHG</sequence>
<protein>
    <submittedName>
        <fullName evidence="1">Uncharacterized protein</fullName>
    </submittedName>
</protein>
<organism evidence="1">
    <name type="scientific">Podoviridae sp. ct9P15</name>
    <dbReference type="NCBI Taxonomy" id="2826543"/>
    <lineage>
        <taxon>Viruses</taxon>
        <taxon>Duplodnaviria</taxon>
        <taxon>Heunggongvirae</taxon>
        <taxon>Uroviricota</taxon>
        <taxon>Caudoviricetes</taxon>
    </lineage>
</organism>
<accession>A0A8S5MFY1</accession>
<proteinExistence type="predicted"/>
<dbReference type="EMBL" id="BK014892">
    <property type="protein sequence ID" value="DAD80983.1"/>
    <property type="molecule type" value="Genomic_DNA"/>
</dbReference>